<name>A0A2P2LAA4_RHIMU</name>
<keyword evidence="1" id="KW-0812">Transmembrane</keyword>
<reference evidence="2" key="1">
    <citation type="submission" date="2018-02" db="EMBL/GenBank/DDBJ databases">
        <title>Rhizophora mucronata_Transcriptome.</title>
        <authorList>
            <person name="Meera S.P."/>
            <person name="Sreeshan A."/>
            <person name="Augustine A."/>
        </authorList>
    </citation>
    <scope>NUCLEOTIDE SEQUENCE</scope>
    <source>
        <tissue evidence="2">Leaf</tissue>
    </source>
</reference>
<evidence type="ECO:0000256" key="1">
    <source>
        <dbReference type="SAM" id="Phobius"/>
    </source>
</evidence>
<feature type="transmembrane region" description="Helical" evidence="1">
    <location>
        <begin position="49"/>
        <end position="67"/>
    </location>
</feature>
<keyword evidence="1" id="KW-1133">Transmembrane helix</keyword>
<dbReference type="EMBL" id="GGEC01034423">
    <property type="protein sequence ID" value="MBX14907.1"/>
    <property type="molecule type" value="Transcribed_RNA"/>
</dbReference>
<protein>
    <submittedName>
        <fullName evidence="2">Uncharacterized protein</fullName>
    </submittedName>
</protein>
<sequence>MISRSLKGEQSCHHLVLTMKMLSSEEIYQFWLKICVKETCLQIEYFHKYYAFLLMTISVVTIFNLHIDSLKVLMTNSLFSQSPQYVLLLSSRFLNCIELMSHIFLFI</sequence>
<keyword evidence="1" id="KW-0472">Membrane</keyword>
<evidence type="ECO:0000313" key="2">
    <source>
        <dbReference type="EMBL" id="MBX14907.1"/>
    </source>
</evidence>
<dbReference type="AlphaFoldDB" id="A0A2P2LAA4"/>
<accession>A0A2P2LAA4</accession>
<proteinExistence type="predicted"/>
<organism evidence="2">
    <name type="scientific">Rhizophora mucronata</name>
    <name type="common">Asiatic mangrove</name>
    <dbReference type="NCBI Taxonomy" id="61149"/>
    <lineage>
        <taxon>Eukaryota</taxon>
        <taxon>Viridiplantae</taxon>
        <taxon>Streptophyta</taxon>
        <taxon>Embryophyta</taxon>
        <taxon>Tracheophyta</taxon>
        <taxon>Spermatophyta</taxon>
        <taxon>Magnoliopsida</taxon>
        <taxon>eudicotyledons</taxon>
        <taxon>Gunneridae</taxon>
        <taxon>Pentapetalae</taxon>
        <taxon>rosids</taxon>
        <taxon>fabids</taxon>
        <taxon>Malpighiales</taxon>
        <taxon>Rhizophoraceae</taxon>
        <taxon>Rhizophora</taxon>
    </lineage>
</organism>